<dbReference type="AlphaFoldDB" id="T1DRA1"/>
<comment type="caution">
    <text evidence="3">The sequence shown here is derived from an EMBL/GenBank/DDBJ whole genome shotgun (WGS) entry which is preliminary data.</text>
</comment>
<dbReference type="Gene3D" id="2.50.20.10">
    <property type="entry name" value="Lipoprotein localisation LolA/LolB/LppX"/>
    <property type="match status" value="1"/>
</dbReference>
<evidence type="ECO:0000313" key="4">
    <source>
        <dbReference type="Proteomes" id="UP000018031"/>
    </source>
</evidence>
<evidence type="ECO:0000259" key="2">
    <source>
        <dbReference type="Pfam" id="PF17131"/>
    </source>
</evidence>
<dbReference type="Proteomes" id="UP000018031">
    <property type="component" value="Unassembled WGS sequence"/>
</dbReference>
<name>T1DRA1_9PORP</name>
<dbReference type="RefSeq" id="WP_023937179.1">
    <property type="nucleotide sequence ID" value="NZ_BAOU01000020.1"/>
</dbReference>
<keyword evidence="1" id="KW-0732">Signal</keyword>
<feature type="domain" description="Uncharacterized protein TP-0789" evidence="2">
    <location>
        <begin position="74"/>
        <end position="259"/>
    </location>
</feature>
<reference evidence="3 4" key="2">
    <citation type="journal article" date="2013" name="Genome Announc.">
        <title>Draft Genome Sequences of Porphyromonas crevioricanis JCM 15906T and Porphyromonas cansulci JCM 13913T Isolated from a Canine Oral Cavity.</title>
        <authorList>
            <person name="Sakamoto M."/>
            <person name="Tanaka N."/>
            <person name="Shiwa Y."/>
            <person name="Yoshikawa H."/>
            <person name="Ohkuma M."/>
        </authorList>
    </citation>
    <scope>NUCLEOTIDE SEQUENCE [LARGE SCALE GENOMIC DNA]</scope>
    <source>
        <strain evidence="3 4">JCM 15906</strain>
    </source>
</reference>
<feature type="signal peptide" evidence="1">
    <location>
        <begin position="1"/>
        <end position="21"/>
    </location>
</feature>
<evidence type="ECO:0000256" key="1">
    <source>
        <dbReference type="SAM" id="SignalP"/>
    </source>
</evidence>
<protein>
    <recommendedName>
        <fullName evidence="2">Uncharacterized protein TP-0789 domain-containing protein</fullName>
    </recommendedName>
</protein>
<sequence length="262" mass="30253">MNRIVFTGLVMAFLWTTGSFAQKTGRDVMQKVKDRSDGDTRQSELGMTLINKRGSTRERKLLSYSIDMGKGKKDRKTILFFLYPGDVKGTGFLTWDYDSADKEDDRWLYLPSMKKVRRISGSSAKKDYFMGSDFTYDDMGGRHVDEDTHSLLAEETLAGHKCWKVESKPRDNRDVFSSKMTWVRQDCLIPVKVEYYDKMGKLHRRLELSEISKVNGFWVAKKMHMTNVQNGHQTILEIKNPKFDLPLDESKFNVATLEKGGM</sequence>
<dbReference type="CDD" id="cd16329">
    <property type="entry name" value="LolA_like"/>
    <property type="match status" value="1"/>
</dbReference>
<gene>
    <name evidence="3" type="ORF">PORCRE_865</name>
</gene>
<dbReference type="EMBL" id="BAOU01000020">
    <property type="protein sequence ID" value="GAD05165.1"/>
    <property type="molecule type" value="Genomic_DNA"/>
</dbReference>
<feature type="chain" id="PRO_5004586982" description="Uncharacterized protein TP-0789 domain-containing protein" evidence="1">
    <location>
        <begin position="22"/>
        <end position="262"/>
    </location>
</feature>
<accession>T1DRA1</accession>
<reference evidence="4" key="1">
    <citation type="journal article" date="2013" name="Genome">
        <title>Draft Genome Sequences of Porphyromonas crevioricanis JCM 15906T and Porphyromonas cansulci JCM 13913T Isolated from a Canine Oral Cavity.</title>
        <authorList>
            <person name="Sakamoto M."/>
            <person name="Tanaka N."/>
            <person name="Shiwa Y."/>
            <person name="Yoshikawa H."/>
            <person name="Ohkuma M."/>
        </authorList>
    </citation>
    <scope>NUCLEOTIDE SEQUENCE [LARGE SCALE GENOMIC DNA]</scope>
    <source>
        <strain evidence="4">JCM 15906</strain>
    </source>
</reference>
<proteinExistence type="predicted"/>
<evidence type="ECO:0000313" key="3">
    <source>
        <dbReference type="EMBL" id="GAD05165.1"/>
    </source>
</evidence>
<dbReference type="Pfam" id="PF17131">
    <property type="entry name" value="LolA_like"/>
    <property type="match status" value="1"/>
</dbReference>
<organism evidence="3 4">
    <name type="scientific">Porphyromonas crevioricanis JCM 15906</name>
    <dbReference type="NCBI Taxonomy" id="1305617"/>
    <lineage>
        <taxon>Bacteria</taxon>
        <taxon>Pseudomonadati</taxon>
        <taxon>Bacteroidota</taxon>
        <taxon>Bacteroidia</taxon>
        <taxon>Bacteroidales</taxon>
        <taxon>Porphyromonadaceae</taxon>
        <taxon>Porphyromonas</taxon>
    </lineage>
</organism>
<dbReference type="InterPro" id="IPR033399">
    <property type="entry name" value="TP_0789-like"/>
</dbReference>